<accession>A0AAF0ZKT1</accession>
<dbReference type="EMBL" id="CP138352">
    <property type="protein sequence ID" value="WPF90512.1"/>
    <property type="molecule type" value="Genomic_DNA"/>
</dbReference>
<dbReference type="GO" id="GO:0016817">
    <property type="term" value="F:hydrolase activity, acting on acid anhydrides"/>
    <property type="evidence" value="ECO:0007669"/>
    <property type="project" value="InterPro"/>
</dbReference>
<gene>
    <name evidence="2" type="ORF">SAY89_18325</name>
</gene>
<evidence type="ECO:0000313" key="2">
    <source>
        <dbReference type="EMBL" id="WPF90512.1"/>
    </source>
</evidence>
<proteinExistence type="predicted"/>
<evidence type="ECO:0000259" key="1">
    <source>
        <dbReference type="Pfam" id="PF08707"/>
    </source>
</evidence>
<dbReference type="RefSeq" id="WP_320002379.1">
    <property type="nucleotide sequence ID" value="NZ_CP138352.1"/>
</dbReference>
<geneLocation type="plasmid" evidence="2">
    <name>pAL20115d</name>
</geneLocation>
<keyword evidence="2" id="KW-0614">Plasmid</keyword>
<organism evidence="2">
    <name type="scientific">Cyanobacterium aponinum AL20115</name>
    <dbReference type="NCBI Taxonomy" id="3090662"/>
    <lineage>
        <taxon>Bacteria</taxon>
        <taxon>Bacillati</taxon>
        <taxon>Cyanobacteriota</taxon>
        <taxon>Cyanophyceae</taxon>
        <taxon>Oscillatoriophycideae</taxon>
        <taxon>Chroococcales</taxon>
        <taxon>Geminocystaceae</taxon>
        <taxon>Cyanobacterium</taxon>
    </lineage>
</organism>
<dbReference type="Pfam" id="PF08707">
    <property type="entry name" value="PriCT_2"/>
    <property type="match status" value="1"/>
</dbReference>
<protein>
    <submittedName>
        <fullName evidence="2">PriCT-2 domain-containing protein</fullName>
    </submittedName>
</protein>
<feature type="domain" description="Primase C-terminal 2" evidence="1">
    <location>
        <begin position="232"/>
        <end position="305"/>
    </location>
</feature>
<dbReference type="AlphaFoldDB" id="A0AAF0ZKT1"/>
<reference evidence="2" key="1">
    <citation type="submission" date="2023-11" db="EMBL/GenBank/DDBJ databases">
        <title>Genome sequence of Cyanobacterium aponinum BCRC AL20115.</title>
        <authorList>
            <person name="Chang H.-Y."/>
            <person name="Lin K.-M."/>
            <person name="Hsueh H.-T."/>
            <person name="Chu H.-A."/>
            <person name="Kuo C.-H."/>
        </authorList>
    </citation>
    <scope>NUCLEOTIDE SEQUENCE</scope>
    <source>
        <strain evidence="2">AL20115</strain>
        <plasmid evidence="2">pAL20115d</plasmid>
    </source>
</reference>
<dbReference type="InterPro" id="IPR014819">
    <property type="entry name" value="PriCT_2"/>
</dbReference>
<sequence length="1143" mass="132151">MVSKKGLESQISLKSQELNQVNQFLGLLGHKDNDTVYLRHINPVTGYTFKTQSKYPLRSLPQKKNTGTYFVVNGQGQCDKDIINGRAVWIEHDDLEKSDQLILWQKYNLPEPTIQVDTSGKSIHSYWVFTQEIPIDIWRSIQEGLIKLTNCDKSVRNPSRVLRLPNCDYIDKKTGKTTGKVKIVGGSGIKVKPLNIQKVLRENESKQVYIPRTDNGFKQIVLSQEKTDQWVAKALEHIDPDCGYDDWFNIGVSLVVYYGENEGLKIWDNWSSKGSKYRGYSELERKVKSFDLTQCKGIGLLFNIAQRYGFNYVPKSKDKANRNRINLDDLSDRKVRSFLDLITKPREIKKPNKINTLADTTYSTDDDLIEIIKDENNKLIVMIDPTGLGKTTTISKNRWKLHNLAVDKFKETIPENERYAHTKPAVFYIDQGHNNPTDEIIERDFYNLEPRAKTWKLDDSKKTPNGLSYRQASIKDDGMVEGNCERAGLFVDAINKGLKDKIFTPTVVKYSNGYEKIANNQICATCPKLGSCSFLSDRLSVLGHPKEIMEDGVKIDLYQKGSMKERKPLIRCDSLQVTEVLNPWDIAVIDEFDKQLITLKSHSFGQNQLDQDFAFIVHKYSDIEEKIKPLFIVLKDCFEDAKSEYYQLDHDRIMARIEALDLDFAELLELWEKQIQWQEELIREYQREDLFGDTSSDGYNFQVINNAIGLILEAIVKDEPMRMTMDRFGKLTIFKKNGFNYHTPYKTIGLTATPLPKSIISKATGISEENIIFVARETYLTTDNLTVKVIKGIKGIGSNEHTKKGQERMTAFAKQQLDLPNTLLSGHKKYRQDYELNSHYWGNDERGANLYQDKKSVAFLGLPYEHLGQAKITYELLTNSYSNYSEKEFERFKRSLMENNIIQRIGRLRAIRRNEELTAYIICKDLDTEFLLKNGYQVQESDVTDTEYLELMTPRQRVIYTIKHYLPCYVAECVKKNVLPCLDGFIQHTQDTFKISKSEISKAVNSLSLGFVELRKIFQSLITLYKENGKFLKSKIETVFNTVGNWFKDRFTNTCSDLGLMEKEEEKEKPLRESLPPPPKKQFRWLPSHTNLLYELLGDLEILVKRSDYEQIKRKYGQEFLEYCLSEYVSDNLISKLSVLGCF</sequence>
<name>A0AAF0ZKT1_9CHRO</name>